<keyword evidence="2" id="KW-1185">Reference proteome</keyword>
<name>A0A1J9R3R2_9EURO</name>
<dbReference type="Proteomes" id="UP000242791">
    <property type="component" value="Unassembled WGS sequence"/>
</dbReference>
<protein>
    <submittedName>
        <fullName evidence="1">Uncharacterized protein</fullName>
    </submittedName>
</protein>
<dbReference type="EMBL" id="LGTZ01001122">
    <property type="protein sequence ID" value="OJD22253.1"/>
    <property type="molecule type" value="Genomic_DNA"/>
</dbReference>
<dbReference type="VEuPathDB" id="FungiDB:ACJ73_06404"/>
<sequence length="144" mass="16329">MLCVHRRSLYLPTISFLTTRHPSCVPSVRRTPSLDVEEINDDSLHLTVVAQVLAFTLRALVSRKNGMMPSRNLASGRLNTRISWSKHLQPLGRSMPHLCIGDCNHLMLVDFERAEMRNALSAISPNLWLKRRRLGKNISIFSAV</sequence>
<gene>
    <name evidence="1" type="ORF">ACJ73_06404</name>
</gene>
<comment type="caution">
    <text evidence="1">The sequence shown here is derived from an EMBL/GenBank/DDBJ whole genome shotgun (WGS) entry which is preliminary data.</text>
</comment>
<organism evidence="1 2">
    <name type="scientific">Blastomyces percursus</name>
    <dbReference type="NCBI Taxonomy" id="1658174"/>
    <lineage>
        <taxon>Eukaryota</taxon>
        <taxon>Fungi</taxon>
        <taxon>Dikarya</taxon>
        <taxon>Ascomycota</taxon>
        <taxon>Pezizomycotina</taxon>
        <taxon>Eurotiomycetes</taxon>
        <taxon>Eurotiomycetidae</taxon>
        <taxon>Onygenales</taxon>
        <taxon>Ajellomycetaceae</taxon>
        <taxon>Blastomyces</taxon>
    </lineage>
</organism>
<evidence type="ECO:0000313" key="2">
    <source>
        <dbReference type="Proteomes" id="UP000242791"/>
    </source>
</evidence>
<proteinExistence type="predicted"/>
<dbReference type="AlphaFoldDB" id="A0A1J9R3R2"/>
<accession>A0A1J9R3R2</accession>
<reference evidence="1 2" key="1">
    <citation type="submission" date="2015-08" db="EMBL/GenBank/DDBJ databases">
        <title>Emmonsia species relationships and genome sequence.</title>
        <authorList>
            <person name="Cuomo C.A."/>
            <person name="Schwartz I.S."/>
            <person name="Kenyon C."/>
            <person name="De Hoog G.S."/>
            <person name="Govender N.P."/>
            <person name="Botha A."/>
            <person name="Moreno L."/>
            <person name="De Vries M."/>
            <person name="Munoz J.F."/>
            <person name="Stielow J.B."/>
        </authorList>
    </citation>
    <scope>NUCLEOTIDE SEQUENCE [LARGE SCALE GENOMIC DNA]</scope>
    <source>
        <strain evidence="1 2">EI222</strain>
    </source>
</reference>
<dbReference type="STRING" id="1658174.A0A1J9R3R2"/>
<evidence type="ECO:0000313" key="1">
    <source>
        <dbReference type="EMBL" id="OJD22253.1"/>
    </source>
</evidence>